<feature type="signal peptide" evidence="2">
    <location>
        <begin position="1"/>
        <end position="23"/>
    </location>
</feature>
<dbReference type="PANTHER" id="PTHR33321:SF12">
    <property type="entry name" value="PLANT BASIC SECRETORY PROTEIN (BSP) FAMILY PROTEIN"/>
    <property type="match status" value="1"/>
</dbReference>
<dbReference type="Pfam" id="PF04450">
    <property type="entry name" value="BSP"/>
    <property type="match status" value="1"/>
</dbReference>
<dbReference type="EMBL" id="SJPK01000009">
    <property type="protein sequence ID" value="TWT64833.1"/>
    <property type="molecule type" value="Genomic_DNA"/>
</dbReference>
<evidence type="ECO:0000256" key="1">
    <source>
        <dbReference type="SAM" id="MobiDB-lite"/>
    </source>
</evidence>
<evidence type="ECO:0000313" key="3">
    <source>
        <dbReference type="EMBL" id="TWT64833.1"/>
    </source>
</evidence>
<organism evidence="3 4">
    <name type="scientific">Allorhodopirellula solitaria</name>
    <dbReference type="NCBI Taxonomy" id="2527987"/>
    <lineage>
        <taxon>Bacteria</taxon>
        <taxon>Pseudomonadati</taxon>
        <taxon>Planctomycetota</taxon>
        <taxon>Planctomycetia</taxon>
        <taxon>Pirellulales</taxon>
        <taxon>Pirellulaceae</taxon>
        <taxon>Allorhodopirellula</taxon>
    </lineage>
</organism>
<accession>A0A5C5XR49</accession>
<dbReference type="PANTHER" id="PTHR33321">
    <property type="match status" value="1"/>
</dbReference>
<feature type="compositionally biased region" description="Basic and acidic residues" evidence="1">
    <location>
        <begin position="181"/>
        <end position="227"/>
    </location>
</feature>
<sequence precursor="true">MLNRTPLLLALAASLHAPTSLWAEATVSVGHQSERRADARFQIPEMESPVQGDAGEEGTWAVVSGTPDRAGGGLTKLNDGQLPRLSDQPSENFFFAPATDGGRLLLDLERSIELAEIRSYSWHPSERSPQVYTVYGCDPPAEDQRERQIDNDGSFQLKPAAETDPESCGWTKIASINTRGPKVDRRLRPSDNSKVDRRLRPSERNNADRRLRPSERNNVDRRLRPSRENTASQPLRPATVGGQVGVKIANNDEDSRSPLGRFRYLLFEIQPAEPGARFSNTFFSEIDVLEKGAAVTPAHSIDVEGIATFEIESGEYEFVMDTSDCSDLTRWAEQELAPVVQQWYPKVVELLASDGYEAPQSFRIHISSAMDGVAATSGTNVTCSADWYRRNLQGEAKGATVHELVHVVQQYGNARRTNPQAKRTPGWVVEGIADYVRWHLYEPESVGGGVARRRPSSLRYDASYRDTAAFLAWVIDEGNPDLLAQLNAAARTGTYTDAFWRKTTGSTAQQLSDAWHAELDPKPAAQD</sequence>
<keyword evidence="2" id="KW-0732">Signal</keyword>
<dbReference type="Proteomes" id="UP000318053">
    <property type="component" value="Unassembled WGS sequence"/>
</dbReference>
<dbReference type="OrthoDB" id="211588at2"/>
<feature type="chain" id="PRO_5022744755" evidence="2">
    <location>
        <begin position="24"/>
        <end position="527"/>
    </location>
</feature>
<proteinExistence type="predicted"/>
<feature type="region of interest" description="Disordered" evidence="1">
    <location>
        <begin position="180"/>
        <end position="238"/>
    </location>
</feature>
<reference evidence="3 4" key="1">
    <citation type="submission" date="2019-02" db="EMBL/GenBank/DDBJ databases">
        <title>Deep-cultivation of Planctomycetes and their phenomic and genomic characterization uncovers novel biology.</title>
        <authorList>
            <person name="Wiegand S."/>
            <person name="Jogler M."/>
            <person name="Boedeker C."/>
            <person name="Pinto D."/>
            <person name="Vollmers J."/>
            <person name="Rivas-Marin E."/>
            <person name="Kohn T."/>
            <person name="Peeters S.H."/>
            <person name="Heuer A."/>
            <person name="Rast P."/>
            <person name="Oberbeckmann S."/>
            <person name="Bunk B."/>
            <person name="Jeske O."/>
            <person name="Meyerdierks A."/>
            <person name="Storesund J.E."/>
            <person name="Kallscheuer N."/>
            <person name="Luecker S."/>
            <person name="Lage O.M."/>
            <person name="Pohl T."/>
            <person name="Merkel B.J."/>
            <person name="Hornburger P."/>
            <person name="Mueller R.-W."/>
            <person name="Bruemmer F."/>
            <person name="Labrenz M."/>
            <person name="Spormann A.M."/>
            <person name="Op Den Camp H."/>
            <person name="Overmann J."/>
            <person name="Amann R."/>
            <person name="Jetten M.S.M."/>
            <person name="Mascher T."/>
            <person name="Medema M.H."/>
            <person name="Devos D.P."/>
            <person name="Kaster A.-K."/>
            <person name="Ovreas L."/>
            <person name="Rohde M."/>
            <person name="Galperin M.Y."/>
            <person name="Jogler C."/>
        </authorList>
    </citation>
    <scope>NUCLEOTIDE SEQUENCE [LARGE SCALE GENOMIC DNA]</scope>
    <source>
        <strain evidence="3 4">CA85</strain>
    </source>
</reference>
<dbReference type="AlphaFoldDB" id="A0A5C5XR49"/>
<evidence type="ECO:0000313" key="4">
    <source>
        <dbReference type="Proteomes" id="UP000318053"/>
    </source>
</evidence>
<keyword evidence="4" id="KW-1185">Reference proteome</keyword>
<name>A0A5C5XR49_9BACT</name>
<gene>
    <name evidence="3" type="ORF">CA85_36180</name>
</gene>
<comment type="caution">
    <text evidence="3">The sequence shown here is derived from an EMBL/GenBank/DDBJ whole genome shotgun (WGS) entry which is preliminary data.</text>
</comment>
<evidence type="ECO:0000256" key="2">
    <source>
        <dbReference type="SAM" id="SignalP"/>
    </source>
</evidence>
<dbReference type="InterPro" id="IPR007541">
    <property type="entry name" value="Uncharacterised_BSP"/>
</dbReference>
<protein>
    <submittedName>
        <fullName evidence="3">Plant Basic Secretory Protein</fullName>
    </submittedName>
</protein>
<dbReference type="RefSeq" id="WP_146392535.1">
    <property type="nucleotide sequence ID" value="NZ_SJPK01000009.1"/>
</dbReference>